<keyword evidence="15" id="KW-0547">Nucleotide-binding</keyword>
<dbReference type="EC" id="2.10.1.1" evidence="9"/>
<dbReference type="GO" id="GO:0072579">
    <property type="term" value="P:glycine receptor clustering"/>
    <property type="evidence" value="ECO:0007669"/>
    <property type="project" value="TreeGrafter"/>
</dbReference>
<keyword evidence="17" id="KW-0460">Magnesium</keyword>
<evidence type="ECO:0000256" key="14">
    <source>
        <dbReference type="ARBA" id="ARBA00022723"/>
    </source>
</evidence>
<comment type="similarity">
    <text evidence="6">In the N-terminal section; belongs to the MoaB/Mog family.</text>
</comment>
<keyword evidence="18" id="KW-0770">Synapse</keyword>
<evidence type="ECO:0000256" key="22">
    <source>
        <dbReference type="ARBA" id="ARBA00023257"/>
    </source>
</evidence>
<dbReference type="GO" id="GO:0030425">
    <property type="term" value="C:dendrite"/>
    <property type="evidence" value="ECO:0007669"/>
    <property type="project" value="UniProtKB-SubCell"/>
</dbReference>
<feature type="region of interest" description="Disordered" evidence="33">
    <location>
        <begin position="246"/>
        <end position="276"/>
    </location>
</feature>
<comment type="pathway">
    <text evidence="5">Cofactor biosynthesis; molybdopterin biosynthesis.</text>
</comment>
<dbReference type="Pfam" id="PF03453">
    <property type="entry name" value="MoeA_N"/>
    <property type="match status" value="1"/>
</dbReference>
<keyword evidence="19" id="KW-0472">Membrane</keyword>
<dbReference type="CDD" id="cd00886">
    <property type="entry name" value="MogA_MoaB"/>
    <property type="match status" value="1"/>
</dbReference>
<comment type="catalytic activity">
    <reaction evidence="28">
        <text>molybdopterin + ATP + H(+) = adenylyl-molybdopterin + diphosphate</text>
        <dbReference type="Rhea" id="RHEA:31331"/>
        <dbReference type="ChEBI" id="CHEBI:15378"/>
        <dbReference type="ChEBI" id="CHEBI:30616"/>
        <dbReference type="ChEBI" id="CHEBI:33019"/>
        <dbReference type="ChEBI" id="CHEBI:58698"/>
        <dbReference type="ChEBI" id="CHEBI:62727"/>
        <dbReference type="EC" id="2.7.7.75"/>
    </reaction>
    <physiologicalReaction direction="left-to-right" evidence="28">
        <dbReference type="Rhea" id="RHEA:31332"/>
    </physiologicalReaction>
</comment>
<sequence length="1306" mass="143913">MAALEEGEAEIRVTVGILTVSDSCYRNLAEDKSGPNLKQLVEDPDRLAGIVTVQKCVPDDFQEIKDTLLEWSDVLRINLILTTGGTGFSPRDVTPEATKDVIEKEAPGMAVAMLMGSLNVTPLAMLSRPVCGIRKNTLIINLPGSKKGSQECFHFVLPALPHALDLLADHRQNIQVTHNAMNTGDAMSATAENSRTPAGSTDSPATVSATSMHALVTEFSQVCSRTPADSRVYPIMALPAGMLAQDRKGNDSAEAPDEVSQSGSQMQEARADETSAFQELQRIECELSSLHGGKEVSTADVQPTAANSAEETETPRHVHFAPVGEDSAEGRGEEAQDGDMSSDREVALRTLPFGSRNQEQADVKDEEKNIDIYDFNDSDEESNKKGENRANLEKTQTSTPQRKPIPRKYSLNFSPSKQGHRSQAAKSSASKRRKSKKAGDEYEYIGVGQPLKTFLMARDGLKEISLNRGKRDVKRNLVGMQRQNNAVDKGNWQRGKVIHERCRYDDYFVPTEEGSKRIQLVKEGKARDEYVVAWYLWCPGHGNCLRKCGGYGKCNEGCKGMAHKQDRHNCTLMITLKLFLSDLENWRVRVTGSHLPLDCPFPWVPPPKEKLKVDEDTRDLIVDYSLNKEKSTSDIYEVIQHHPEVDRGKTPSKKKICYFVSSMKKRRRESSYDARSKPGRKRSKKKLKQEQEDQDEDGEVEEEEEEEQEEDEEEGEEMKEVEDEVPKPRKKHRRHYSAPRNRHSQHHSDNMFELLSSQEGAVANEGCGGMLTQEPQMDGKASLTPEQQGEGYELSSKLNLAASPLPESQSKPEISGGLQMIDTVGSDEENDIEAQIQDGAMNRSNDNSGSNGFSVIGVLGVMEAVAARKVTSKVSRIDITKVARRPRSSPFAIIPMEKAINIVLDEAYTLGTEIVNYRDVLSRVLAQDVFAQDPLPPFPASMKDGYAVRAADGPGDRVVIGETTAGALPEYEVTSGHVMRITTGAPLPDGADAVVQVEDTELVKEADDGAVEVQVRILTSVKKGQDVRLTGSDIKKSERVLEKGIRMGPSDVGLLAAVGVTEVEVYKLPIVAVMSTGNELVDPGEPLQPGQIRDSNRATLLAALQDHGLPTLDMGIAPDSPNEMLLMLQDSLNRADVIVTSGGVSMGEKDYLKQVLELDLNAHIHFGRVFMKPGKPTTFATIQYSRQKKLLFALPGNPVSAIVTCNLFVVPTLRKMSGFMEPKLTTVKAMLLSDLKLDPRPEYHRAALYWPPDDPIPLATSTGSQMSSRLLSMHMANALLVLPPRTDQRAMMRKGDLVDAMIISRL</sequence>
<evidence type="ECO:0000313" key="36">
    <source>
        <dbReference type="Proteomes" id="UP000838412"/>
    </source>
</evidence>
<keyword evidence="22" id="KW-0628">Postsynaptic cell membrane</keyword>
<dbReference type="SUPFAM" id="SSF63882">
    <property type="entry name" value="MoeA N-terminal region -like"/>
    <property type="match status" value="1"/>
</dbReference>
<protein>
    <recommendedName>
        <fullName evidence="32">Gephyrin</fullName>
        <ecNumber evidence="9">2.10.1.1</ecNumber>
        <ecNumber evidence="8">2.7.7.75</ecNumber>
    </recommendedName>
</protein>
<keyword evidence="36" id="KW-1185">Reference proteome</keyword>
<keyword evidence="12" id="KW-0500">Molybdenum</keyword>
<evidence type="ECO:0000256" key="15">
    <source>
        <dbReference type="ARBA" id="ARBA00022741"/>
    </source>
</evidence>
<evidence type="ECO:0000256" key="12">
    <source>
        <dbReference type="ARBA" id="ARBA00022505"/>
    </source>
</evidence>
<comment type="similarity">
    <text evidence="7">In the C-terminal section; belongs to the MoeA family.</text>
</comment>
<evidence type="ECO:0000256" key="23">
    <source>
        <dbReference type="ARBA" id="ARBA00023268"/>
    </source>
</evidence>
<comment type="function">
    <text evidence="30">Microtubule-associated protein involved in membrane protein-cytoskeleton interactions. It is thought to anchor the inhibitory glycine receptor (GLYR) to subsynaptic microtubules. Acts as a major instructive molecule at inhibitory synapses, where it also clusters GABA type A receptors.</text>
</comment>
<dbReference type="InterPro" id="IPR036688">
    <property type="entry name" value="MoeA_C_domain_IV_sf"/>
</dbReference>
<dbReference type="OrthoDB" id="4349954at2759"/>
<evidence type="ECO:0000256" key="32">
    <source>
        <dbReference type="ARBA" id="ARBA00073890"/>
    </source>
</evidence>
<dbReference type="PROSITE" id="PS01078">
    <property type="entry name" value="MOCF_BIOSYNTHESIS_1"/>
    <property type="match status" value="1"/>
</dbReference>
<feature type="compositionally biased region" description="Basic and acidic residues" evidence="33">
    <location>
        <begin position="359"/>
        <end position="371"/>
    </location>
</feature>
<dbReference type="Gene3D" id="3.90.105.10">
    <property type="entry name" value="Molybdopterin biosynthesis moea protein, domain 2"/>
    <property type="match status" value="1"/>
</dbReference>
<dbReference type="InterPro" id="IPR005111">
    <property type="entry name" value="MoeA_C_domain_IV"/>
</dbReference>
<evidence type="ECO:0000256" key="13">
    <source>
        <dbReference type="ARBA" id="ARBA00022679"/>
    </source>
</evidence>
<organism evidence="35 36">
    <name type="scientific">Branchiostoma lanceolatum</name>
    <name type="common">Common lancelet</name>
    <name type="synonym">Amphioxus lanceolatum</name>
    <dbReference type="NCBI Taxonomy" id="7740"/>
    <lineage>
        <taxon>Eukaryota</taxon>
        <taxon>Metazoa</taxon>
        <taxon>Chordata</taxon>
        <taxon>Cephalochordata</taxon>
        <taxon>Leptocardii</taxon>
        <taxon>Amphioxiformes</taxon>
        <taxon>Branchiostomatidae</taxon>
        <taxon>Branchiostoma</taxon>
    </lineage>
</organism>
<evidence type="ECO:0000256" key="20">
    <source>
        <dbReference type="ARBA" id="ARBA00023150"/>
    </source>
</evidence>
<evidence type="ECO:0000256" key="3">
    <source>
        <dbReference type="ARBA" id="ARBA00004279"/>
    </source>
</evidence>
<dbReference type="GO" id="GO:0097112">
    <property type="term" value="P:gamma-aminobutyric acid receptor clustering"/>
    <property type="evidence" value="ECO:0007669"/>
    <property type="project" value="TreeGrafter"/>
</dbReference>
<evidence type="ECO:0000256" key="8">
    <source>
        <dbReference type="ARBA" id="ARBA00012509"/>
    </source>
</evidence>
<dbReference type="SMART" id="SM00852">
    <property type="entry name" value="MoCF_biosynth"/>
    <property type="match status" value="2"/>
</dbReference>
<evidence type="ECO:0000256" key="7">
    <source>
        <dbReference type="ARBA" id="ARBA00008339"/>
    </source>
</evidence>
<evidence type="ECO:0000256" key="30">
    <source>
        <dbReference type="ARBA" id="ARBA00059974"/>
    </source>
</evidence>
<dbReference type="GO" id="GO:0005856">
    <property type="term" value="C:cytoskeleton"/>
    <property type="evidence" value="ECO:0007669"/>
    <property type="project" value="UniProtKB-SubCell"/>
</dbReference>
<dbReference type="FunFam" id="3.40.980.10:FF:000002">
    <property type="entry name" value="Molybdopterin molybdenumtransferase"/>
    <property type="match status" value="1"/>
</dbReference>
<evidence type="ECO:0000256" key="16">
    <source>
        <dbReference type="ARBA" id="ARBA00022840"/>
    </source>
</evidence>
<dbReference type="FunFam" id="2.40.340.10:FF:000001">
    <property type="entry name" value="Molybdopterin molybdenumtransferase"/>
    <property type="match status" value="1"/>
</dbReference>
<reference evidence="35" key="1">
    <citation type="submission" date="2022-01" db="EMBL/GenBank/DDBJ databases">
        <authorList>
            <person name="Braso-Vives M."/>
        </authorList>
    </citation>
    <scope>NUCLEOTIDE SEQUENCE</scope>
</reference>
<evidence type="ECO:0000256" key="5">
    <source>
        <dbReference type="ARBA" id="ARBA00005046"/>
    </source>
</evidence>
<feature type="region of interest" description="Disordered" evidence="33">
    <location>
        <begin position="294"/>
        <end position="441"/>
    </location>
</feature>
<evidence type="ECO:0000256" key="29">
    <source>
        <dbReference type="ARBA" id="ARBA00055539"/>
    </source>
</evidence>
<dbReference type="EC" id="2.7.7.75" evidence="8"/>
<dbReference type="Gene3D" id="3.40.980.10">
    <property type="entry name" value="MoaB/Mog-like domain"/>
    <property type="match status" value="2"/>
</dbReference>
<evidence type="ECO:0000256" key="24">
    <source>
        <dbReference type="ARBA" id="ARBA00023273"/>
    </source>
</evidence>
<keyword evidence="10" id="KW-1003">Cell membrane</keyword>
<dbReference type="UniPathway" id="UPA00344"/>
<feature type="compositionally biased region" description="Polar residues" evidence="33">
    <location>
        <begin position="299"/>
        <end position="309"/>
    </location>
</feature>
<evidence type="ECO:0000256" key="10">
    <source>
        <dbReference type="ARBA" id="ARBA00022475"/>
    </source>
</evidence>
<dbReference type="GO" id="GO:0005524">
    <property type="term" value="F:ATP binding"/>
    <property type="evidence" value="ECO:0007669"/>
    <property type="project" value="UniProtKB-KW"/>
</dbReference>
<evidence type="ECO:0000256" key="6">
    <source>
        <dbReference type="ARBA" id="ARBA00007589"/>
    </source>
</evidence>
<dbReference type="NCBIfam" id="TIGR00177">
    <property type="entry name" value="molyb_syn"/>
    <property type="match status" value="2"/>
</dbReference>
<evidence type="ECO:0000256" key="9">
    <source>
        <dbReference type="ARBA" id="ARBA00013269"/>
    </source>
</evidence>
<dbReference type="GO" id="GO:0014069">
    <property type="term" value="C:postsynaptic density"/>
    <property type="evidence" value="ECO:0007669"/>
    <property type="project" value="UniProtKB-SubCell"/>
</dbReference>
<evidence type="ECO:0000256" key="27">
    <source>
        <dbReference type="ARBA" id="ARBA00050229"/>
    </source>
</evidence>
<keyword evidence="21" id="KW-0206">Cytoskeleton</keyword>
<dbReference type="SUPFAM" id="SSF63867">
    <property type="entry name" value="MoeA C-terminal domain-like"/>
    <property type="match status" value="1"/>
</dbReference>
<keyword evidence="23" id="KW-0511">Multifunctional enzyme</keyword>
<dbReference type="GO" id="GO:0046872">
    <property type="term" value="F:metal ion binding"/>
    <property type="evidence" value="ECO:0007669"/>
    <property type="project" value="UniProtKB-KW"/>
</dbReference>
<keyword evidence="24" id="KW-0966">Cell projection</keyword>
<dbReference type="PANTHER" id="PTHR10192">
    <property type="entry name" value="MOLYBDOPTERIN BIOSYNTHESIS PROTEIN"/>
    <property type="match status" value="1"/>
</dbReference>
<keyword evidence="16" id="KW-0067">ATP-binding</keyword>
<comment type="function">
    <text evidence="29">Also has a catalytic activity and catalyzes two steps in the biosynthesis of the molybdenum cofactor. In the first step, molybdopterin is adenylated. Subsequently, molybdate is inserted into adenylated molybdopterin and AMP is released.</text>
</comment>
<dbReference type="GO" id="GO:0099634">
    <property type="term" value="C:postsynaptic specialization membrane"/>
    <property type="evidence" value="ECO:0007669"/>
    <property type="project" value="GOC"/>
</dbReference>
<comment type="catalytic activity">
    <reaction evidence="27">
        <text>adenylyl-molybdopterin + molybdate = Mo-molybdopterin + AMP + H(+)</text>
        <dbReference type="Rhea" id="RHEA:35047"/>
        <dbReference type="ChEBI" id="CHEBI:15378"/>
        <dbReference type="ChEBI" id="CHEBI:36264"/>
        <dbReference type="ChEBI" id="CHEBI:62727"/>
        <dbReference type="ChEBI" id="CHEBI:71302"/>
        <dbReference type="ChEBI" id="CHEBI:456215"/>
        <dbReference type="EC" id="2.10.1.1"/>
    </reaction>
    <physiologicalReaction direction="left-to-right" evidence="27">
        <dbReference type="Rhea" id="RHEA:35048"/>
    </physiologicalReaction>
</comment>
<dbReference type="FunFam" id="3.40.980.10:FF:000001">
    <property type="entry name" value="Molybdopterin molybdenumtransferase"/>
    <property type="match status" value="1"/>
</dbReference>
<feature type="domain" description="MoaB/Mog" evidence="34">
    <location>
        <begin position="1072"/>
        <end position="1215"/>
    </location>
</feature>
<dbReference type="InterPro" id="IPR036135">
    <property type="entry name" value="MoeA_linker/N_sf"/>
</dbReference>
<evidence type="ECO:0000259" key="34">
    <source>
        <dbReference type="SMART" id="SM00852"/>
    </source>
</evidence>
<evidence type="ECO:0000256" key="18">
    <source>
        <dbReference type="ARBA" id="ARBA00023018"/>
    </source>
</evidence>
<evidence type="ECO:0000256" key="2">
    <source>
        <dbReference type="ARBA" id="ARBA00004245"/>
    </source>
</evidence>
<comment type="cofactor">
    <cofactor evidence="1">
        <name>Mg(2+)</name>
        <dbReference type="ChEBI" id="CHEBI:18420"/>
    </cofactor>
</comment>
<dbReference type="GO" id="GO:0005829">
    <property type="term" value="C:cytosol"/>
    <property type="evidence" value="ECO:0007669"/>
    <property type="project" value="UniProtKB-SubCell"/>
</dbReference>
<keyword evidence="11" id="KW-0963">Cytoplasm</keyword>
<dbReference type="EMBL" id="OV696689">
    <property type="protein sequence ID" value="CAH1262516.1"/>
    <property type="molecule type" value="Genomic_DNA"/>
</dbReference>
<name>A0A8J9ZV08_BRALA</name>
<dbReference type="PROSITE" id="PS01079">
    <property type="entry name" value="MOCF_BIOSYNTHESIS_2"/>
    <property type="match status" value="1"/>
</dbReference>
<evidence type="ECO:0000256" key="4">
    <source>
        <dbReference type="ARBA" id="ARBA00004514"/>
    </source>
</evidence>
<dbReference type="Pfam" id="PF00994">
    <property type="entry name" value="MoCF_biosynth"/>
    <property type="match status" value="2"/>
</dbReference>
<evidence type="ECO:0000256" key="19">
    <source>
        <dbReference type="ARBA" id="ARBA00023136"/>
    </source>
</evidence>
<evidence type="ECO:0000256" key="26">
    <source>
        <dbReference type="ARBA" id="ARBA00034105"/>
    </source>
</evidence>
<dbReference type="InterPro" id="IPR038987">
    <property type="entry name" value="MoeA-like"/>
</dbReference>
<dbReference type="InterPro" id="IPR001453">
    <property type="entry name" value="MoaB/Mog_dom"/>
</dbReference>
<dbReference type="Pfam" id="PF03454">
    <property type="entry name" value="MoeA_C"/>
    <property type="match status" value="1"/>
</dbReference>
<dbReference type="InterPro" id="IPR005110">
    <property type="entry name" value="MoeA_linker/N"/>
</dbReference>
<dbReference type="GO" id="GO:0061599">
    <property type="term" value="F:molybdopterin molybdotransferase activity"/>
    <property type="evidence" value="ECO:0007669"/>
    <property type="project" value="UniProtKB-EC"/>
</dbReference>
<comment type="subcellular location">
    <subcellularLocation>
        <location evidence="3">Cell projection</location>
        <location evidence="3">Dendrite</location>
    </subcellularLocation>
    <subcellularLocation>
        <location evidence="2">Cytoplasm</location>
        <location evidence="2">Cytoskeleton</location>
    </subcellularLocation>
    <subcellularLocation>
        <location evidence="4">Cytoplasm</location>
        <location evidence="4">Cytosol</location>
    </subcellularLocation>
    <subcellularLocation>
        <location evidence="31">Postsynaptic cell membrane</location>
        <topology evidence="31">Lipid-anchor</topology>
        <orientation evidence="31">Cytoplasmic side</orientation>
    </subcellularLocation>
    <subcellularLocation>
        <location evidence="26">Postsynaptic density</location>
    </subcellularLocation>
</comment>
<evidence type="ECO:0000256" key="1">
    <source>
        <dbReference type="ARBA" id="ARBA00001946"/>
    </source>
</evidence>
<keyword evidence="20" id="KW-0501">Molybdenum cofactor biosynthesis</keyword>
<gene>
    <name evidence="35" type="primary">GPHN</name>
    <name evidence="35" type="ORF">BLAG_LOCUS17542</name>
</gene>
<evidence type="ECO:0000256" key="25">
    <source>
        <dbReference type="ARBA" id="ARBA00023288"/>
    </source>
</evidence>
<dbReference type="GO" id="GO:0098970">
    <property type="term" value="P:postsynaptic neurotransmitter receptor diffusion trapping"/>
    <property type="evidence" value="ECO:0007669"/>
    <property type="project" value="TreeGrafter"/>
</dbReference>
<feature type="domain" description="MoaB/Mog" evidence="34">
    <location>
        <begin position="16"/>
        <end position="163"/>
    </location>
</feature>
<dbReference type="SUPFAM" id="SSF53218">
    <property type="entry name" value="Molybdenum cofactor biosynthesis proteins"/>
    <property type="match status" value="2"/>
</dbReference>
<feature type="compositionally biased region" description="Acidic residues" evidence="33">
    <location>
        <begin position="692"/>
        <end position="723"/>
    </location>
</feature>
<dbReference type="FunFam" id="2.170.190.11:FF:000001">
    <property type="entry name" value="Molybdopterin molybdenumtransferase"/>
    <property type="match status" value="1"/>
</dbReference>
<dbReference type="GO" id="GO:0006777">
    <property type="term" value="P:Mo-molybdopterin cofactor biosynthetic process"/>
    <property type="evidence" value="ECO:0007669"/>
    <property type="project" value="UniProtKB-KW"/>
</dbReference>
<dbReference type="GO" id="GO:0061598">
    <property type="term" value="F:molybdopterin adenylyltransferase activity"/>
    <property type="evidence" value="ECO:0007669"/>
    <property type="project" value="UniProtKB-EC"/>
</dbReference>
<feature type="compositionally biased region" description="Basic residues" evidence="33">
    <location>
        <begin position="728"/>
        <end position="745"/>
    </location>
</feature>
<evidence type="ECO:0000256" key="11">
    <source>
        <dbReference type="ARBA" id="ARBA00022490"/>
    </source>
</evidence>
<keyword evidence="25" id="KW-0449">Lipoprotein</keyword>
<accession>A0A8J9ZV08</accession>
<dbReference type="GO" id="GO:0007529">
    <property type="term" value="P:establishment of synaptic specificity at neuromuscular junction"/>
    <property type="evidence" value="ECO:0007669"/>
    <property type="project" value="TreeGrafter"/>
</dbReference>
<dbReference type="InterPro" id="IPR036425">
    <property type="entry name" value="MoaB/Mog-like_dom_sf"/>
</dbReference>
<dbReference type="Proteomes" id="UP000838412">
    <property type="component" value="Chromosome 4"/>
</dbReference>
<dbReference type="InterPro" id="IPR008284">
    <property type="entry name" value="MoCF_biosynth_CS"/>
</dbReference>
<evidence type="ECO:0000256" key="17">
    <source>
        <dbReference type="ARBA" id="ARBA00022842"/>
    </source>
</evidence>
<feature type="region of interest" description="Disordered" evidence="33">
    <location>
        <begin position="667"/>
        <end position="747"/>
    </location>
</feature>
<feature type="compositionally biased region" description="Basic residues" evidence="33">
    <location>
        <begin position="677"/>
        <end position="687"/>
    </location>
</feature>
<keyword evidence="14" id="KW-0479">Metal-binding</keyword>
<dbReference type="NCBIfam" id="NF045515">
    <property type="entry name" value="Glp_gephyrin"/>
    <property type="match status" value="1"/>
</dbReference>
<feature type="region of interest" description="Disordered" evidence="33">
    <location>
        <begin position="768"/>
        <end position="793"/>
    </location>
</feature>
<evidence type="ECO:0000256" key="31">
    <source>
        <dbReference type="ARBA" id="ARBA00060421"/>
    </source>
</evidence>
<proteinExistence type="inferred from homology"/>
<evidence type="ECO:0000313" key="35">
    <source>
        <dbReference type="EMBL" id="CAH1262516.1"/>
    </source>
</evidence>
<keyword evidence="13" id="KW-0808">Transferase</keyword>
<dbReference type="Gene3D" id="2.170.190.11">
    <property type="entry name" value="Molybdopterin biosynthesis moea protein, domain 3"/>
    <property type="match status" value="1"/>
</dbReference>
<dbReference type="PANTHER" id="PTHR10192:SF5">
    <property type="entry name" value="GEPHYRIN"/>
    <property type="match status" value="1"/>
</dbReference>
<evidence type="ECO:0000256" key="28">
    <source>
        <dbReference type="ARBA" id="ARBA00051501"/>
    </source>
</evidence>
<dbReference type="Gene3D" id="2.40.340.10">
    <property type="entry name" value="MoeA, C-terminal, domain IV"/>
    <property type="match status" value="1"/>
</dbReference>
<dbReference type="CDD" id="cd00887">
    <property type="entry name" value="MoeA"/>
    <property type="match status" value="1"/>
</dbReference>
<evidence type="ECO:0000256" key="33">
    <source>
        <dbReference type="SAM" id="MobiDB-lite"/>
    </source>
</evidence>
<evidence type="ECO:0000256" key="21">
    <source>
        <dbReference type="ARBA" id="ARBA00023212"/>
    </source>
</evidence>
<feature type="compositionally biased region" description="Basic and acidic residues" evidence="33">
    <location>
        <begin position="381"/>
        <end position="392"/>
    </location>
</feature>